<comment type="caution">
    <text evidence="3">The sequence shown here is derived from an EMBL/GenBank/DDBJ whole genome shotgun (WGS) entry which is preliminary data.</text>
</comment>
<dbReference type="InterPro" id="IPR013538">
    <property type="entry name" value="ASHA1/2-like_C"/>
</dbReference>
<dbReference type="InterPro" id="IPR023393">
    <property type="entry name" value="START-like_dom_sf"/>
</dbReference>
<dbReference type="SUPFAM" id="SSF55961">
    <property type="entry name" value="Bet v1-like"/>
    <property type="match status" value="1"/>
</dbReference>
<dbReference type="CDD" id="cd08896">
    <property type="entry name" value="SRPBCC_CalC_Aha1-like_3"/>
    <property type="match status" value="1"/>
</dbReference>
<reference evidence="4" key="1">
    <citation type="submission" date="2023-07" db="EMBL/GenBank/DDBJ databases">
        <title>30 novel species of actinomycetes from the DSMZ collection.</title>
        <authorList>
            <person name="Nouioui I."/>
        </authorList>
    </citation>
    <scope>NUCLEOTIDE SEQUENCE [LARGE SCALE GENOMIC DNA]</scope>
    <source>
        <strain evidence="4">DSM 45834</strain>
    </source>
</reference>
<dbReference type="RefSeq" id="WP_311558984.1">
    <property type="nucleotide sequence ID" value="NZ_JAVREJ010000019.1"/>
</dbReference>
<feature type="domain" description="Activator of Hsp90 ATPase homologue 1/2-like C-terminal" evidence="2">
    <location>
        <begin position="21"/>
        <end position="158"/>
    </location>
</feature>
<comment type="similarity">
    <text evidence="1">Belongs to the AHA1 family.</text>
</comment>
<keyword evidence="4" id="KW-1185">Reference proteome</keyword>
<protein>
    <submittedName>
        <fullName evidence="3">SRPBCC family protein</fullName>
    </submittedName>
</protein>
<accession>A0ABU2NEU2</accession>
<dbReference type="Pfam" id="PF08327">
    <property type="entry name" value="AHSA1"/>
    <property type="match status" value="1"/>
</dbReference>
<evidence type="ECO:0000313" key="3">
    <source>
        <dbReference type="EMBL" id="MDT0352476.1"/>
    </source>
</evidence>
<proteinExistence type="inferred from homology"/>
<dbReference type="Gene3D" id="3.30.530.20">
    <property type="match status" value="1"/>
</dbReference>
<gene>
    <name evidence="3" type="ORF">RM445_23390</name>
</gene>
<evidence type="ECO:0000313" key="4">
    <source>
        <dbReference type="Proteomes" id="UP001183202"/>
    </source>
</evidence>
<dbReference type="EMBL" id="JAVREJ010000019">
    <property type="protein sequence ID" value="MDT0352476.1"/>
    <property type="molecule type" value="Genomic_DNA"/>
</dbReference>
<sequence length="160" mass="17141">MTTFAPNPDLDLVLERSVAVAPGLVWKAWTTPELVARWFAPRPWSVAACEIDLQPGGAFHTVMRSPEGDEYPNTGCILVVEESRTLAFTSALGPGFRPQGGDGGVAFTAVIRIEPDGDGTRYTATAIHGDAATRKQHEEMGFGEGWSAALDQLVELAESL</sequence>
<dbReference type="Proteomes" id="UP001183202">
    <property type="component" value="Unassembled WGS sequence"/>
</dbReference>
<name>A0ABU2NEU2_9PSEU</name>
<evidence type="ECO:0000256" key="1">
    <source>
        <dbReference type="ARBA" id="ARBA00006817"/>
    </source>
</evidence>
<organism evidence="3 4">
    <name type="scientific">Pseudonocardia charpentierae</name>
    <dbReference type="NCBI Taxonomy" id="3075545"/>
    <lineage>
        <taxon>Bacteria</taxon>
        <taxon>Bacillati</taxon>
        <taxon>Actinomycetota</taxon>
        <taxon>Actinomycetes</taxon>
        <taxon>Pseudonocardiales</taxon>
        <taxon>Pseudonocardiaceae</taxon>
        <taxon>Pseudonocardia</taxon>
    </lineage>
</organism>
<evidence type="ECO:0000259" key="2">
    <source>
        <dbReference type="Pfam" id="PF08327"/>
    </source>
</evidence>